<feature type="compositionally biased region" description="Polar residues" evidence="1">
    <location>
        <begin position="1"/>
        <end position="15"/>
    </location>
</feature>
<feature type="region of interest" description="Disordered" evidence="1">
    <location>
        <begin position="1"/>
        <end position="26"/>
    </location>
</feature>
<keyword evidence="2" id="KW-0812">Transmembrane</keyword>
<gene>
    <name evidence="3" type="ORF">B0J13DRAFT_570297</name>
</gene>
<name>A0A9P9DET3_9HYPO</name>
<organism evidence="3 4">
    <name type="scientific">Dactylonectria estremocensis</name>
    <dbReference type="NCBI Taxonomy" id="1079267"/>
    <lineage>
        <taxon>Eukaryota</taxon>
        <taxon>Fungi</taxon>
        <taxon>Dikarya</taxon>
        <taxon>Ascomycota</taxon>
        <taxon>Pezizomycotina</taxon>
        <taxon>Sordariomycetes</taxon>
        <taxon>Hypocreomycetidae</taxon>
        <taxon>Hypocreales</taxon>
        <taxon>Nectriaceae</taxon>
        <taxon>Dactylonectria</taxon>
    </lineage>
</organism>
<sequence length="227" mass="25101">MQESDVNVSGQSPETQGGAAKRDRYWSSTLNPVRNQASRHLEEYLASQGYVQSEEQGPLRESAPATQLHDFDSPAAVLGYEVVPGSVAQALQIDLEVLAKLLVRMQLSAIYGIIISISCFLLVTAIALLIWLITPLHREESPSLFSTVLWSPSIFLGSESIWSLHMLYLIRRCCAITVSLQKKLAEGSLEQRDKSRLQGAFLWGTVGMLHRIHFRPEGPISRGVGTV</sequence>
<feature type="transmembrane region" description="Helical" evidence="2">
    <location>
        <begin position="153"/>
        <end position="170"/>
    </location>
</feature>
<evidence type="ECO:0000313" key="3">
    <source>
        <dbReference type="EMBL" id="KAH7118075.1"/>
    </source>
</evidence>
<reference evidence="3" key="1">
    <citation type="journal article" date="2021" name="Nat. Commun.">
        <title>Genetic determinants of endophytism in the Arabidopsis root mycobiome.</title>
        <authorList>
            <person name="Mesny F."/>
            <person name="Miyauchi S."/>
            <person name="Thiergart T."/>
            <person name="Pickel B."/>
            <person name="Atanasova L."/>
            <person name="Karlsson M."/>
            <person name="Huettel B."/>
            <person name="Barry K.W."/>
            <person name="Haridas S."/>
            <person name="Chen C."/>
            <person name="Bauer D."/>
            <person name="Andreopoulos W."/>
            <person name="Pangilinan J."/>
            <person name="LaButti K."/>
            <person name="Riley R."/>
            <person name="Lipzen A."/>
            <person name="Clum A."/>
            <person name="Drula E."/>
            <person name="Henrissat B."/>
            <person name="Kohler A."/>
            <person name="Grigoriev I.V."/>
            <person name="Martin F.M."/>
            <person name="Hacquard S."/>
        </authorList>
    </citation>
    <scope>NUCLEOTIDE SEQUENCE</scope>
    <source>
        <strain evidence="3">MPI-CAGE-AT-0021</strain>
    </source>
</reference>
<keyword evidence="2" id="KW-1133">Transmembrane helix</keyword>
<feature type="transmembrane region" description="Helical" evidence="2">
    <location>
        <begin position="109"/>
        <end position="133"/>
    </location>
</feature>
<dbReference type="EMBL" id="JAGMUU010000033">
    <property type="protein sequence ID" value="KAH7118075.1"/>
    <property type="molecule type" value="Genomic_DNA"/>
</dbReference>
<evidence type="ECO:0000313" key="4">
    <source>
        <dbReference type="Proteomes" id="UP000717696"/>
    </source>
</evidence>
<accession>A0A9P9DET3</accession>
<dbReference type="AlphaFoldDB" id="A0A9P9DET3"/>
<dbReference type="OrthoDB" id="10299424at2759"/>
<keyword evidence="4" id="KW-1185">Reference proteome</keyword>
<protein>
    <submittedName>
        <fullName evidence="3">Uncharacterized protein</fullName>
    </submittedName>
</protein>
<proteinExistence type="predicted"/>
<evidence type="ECO:0000256" key="2">
    <source>
        <dbReference type="SAM" id="Phobius"/>
    </source>
</evidence>
<evidence type="ECO:0000256" key="1">
    <source>
        <dbReference type="SAM" id="MobiDB-lite"/>
    </source>
</evidence>
<comment type="caution">
    <text evidence="3">The sequence shown here is derived from an EMBL/GenBank/DDBJ whole genome shotgun (WGS) entry which is preliminary data.</text>
</comment>
<dbReference type="Proteomes" id="UP000717696">
    <property type="component" value="Unassembled WGS sequence"/>
</dbReference>
<keyword evidence="2" id="KW-0472">Membrane</keyword>